<evidence type="ECO:0000256" key="1">
    <source>
        <dbReference type="ARBA" id="ARBA00004141"/>
    </source>
</evidence>
<proteinExistence type="predicted"/>
<evidence type="ECO:0000259" key="8">
    <source>
        <dbReference type="PROSITE" id="PS50261"/>
    </source>
</evidence>
<dbReference type="InterPro" id="IPR046338">
    <property type="entry name" value="GAIN_dom_sf"/>
</dbReference>
<sequence>MHLHVFHVSNWFPADSVFLFHRPTTGAQNMMKFWIMVGVMLSGFTLNKASTSTSPCDKASFVESCKTLNITTKNISSICKKENVQNQTVTEISTDLTLTGASKTRLVPGTRKDEDSMDKLCSDMWSLCCNVSTLNLLHIVSANNSNDTEHNNWINKTVSYTSADDFNCFTEDFAKEMKVKNDTNSCAICEIQRSRNLSLPESARLVECVIQLWPLGKADILKDLLDIEELLQNTKVETSEVLSENSFVALLYKHSGDFSRVEFSANESQISIGVHHNRSKMGFQLPKELGLSRNETLVFLTLQLPNQTADNRSMDLFERSLFGLSVSKRRVSRLREPANFTISFSPEPNRIPQCVFLDYSTKNWRSDGCRTVWESGQNSVRCLCDHFTYFGVLLVSSYLSPEDLKILSYITSIGCGISLFALIPTAFLLFTEKEIQTENSKKIHANLVIALILLNLHLLPSEMAAGSSSPGLCLYVALATHYSLLATFCWMALEGFHLFLLMVKVFNIYINRYMLKISVVGWGVPALIVSVVVSIKRNFYGHTSLSQSSSMCYITDDTLKYTTSLGVLSLVLLFNTFTFVETVRYMFAAKTRNLRKRNLSEVKRDSITLMILTTLLGLTWGFIFFSFGTLSTPGLYIFSIFNSLQGFFIFIFIGLSLRKSKSSGASSSSSSS</sequence>
<dbReference type="PROSITE" id="PS50221">
    <property type="entry name" value="GAIN_B"/>
    <property type="match status" value="1"/>
</dbReference>
<dbReference type="GO" id="GO:0004930">
    <property type="term" value="F:G protein-coupled receptor activity"/>
    <property type="evidence" value="ECO:0007669"/>
    <property type="project" value="InterPro"/>
</dbReference>
<dbReference type="GO" id="GO:0007189">
    <property type="term" value="P:adenylate cyclase-activating G protein-coupled receptor signaling pathway"/>
    <property type="evidence" value="ECO:0007669"/>
    <property type="project" value="TreeGrafter"/>
</dbReference>
<dbReference type="Proteomes" id="UP000283210">
    <property type="component" value="Chromosome 3"/>
</dbReference>
<keyword evidence="5" id="KW-1015">Disulfide bond</keyword>
<accession>A0A3S2MUQ2</accession>
<feature type="transmembrane region" description="Helical" evidence="6">
    <location>
        <begin position="443"/>
        <end position="459"/>
    </location>
</feature>
<dbReference type="PROSITE" id="PS50261">
    <property type="entry name" value="G_PROTEIN_RECEP_F2_4"/>
    <property type="match status" value="1"/>
</dbReference>
<dbReference type="Pfam" id="PF01825">
    <property type="entry name" value="GPS"/>
    <property type="match status" value="1"/>
</dbReference>
<comment type="subcellular location">
    <subcellularLocation>
        <location evidence="1">Membrane</location>
        <topology evidence="1">Multi-pass membrane protein</topology>
    </subcellularLocation>
</comment>
<dbReference type="Pfam" id="PF00002">
    <property type="entry name" value="7tm_2"/>
    <property type="match status" value="1"/>
</dbReference>
<gene>
    <name evidence="9" type="ORF">OJAV_G00026670</name>
</gene>
<dbReference type="InterPro" id="IPR017981">
    <property type="entry name" value="GPCR_2-like_7TM"/>
</dbReference>
<name>A0A3S2MUQ2_ORYJA</name>
<evidence type="ECO:0000313" key="10">
    <source>
        <dbReference type="Proteomes" id="UP000283210"/>
    </source>
</evidence>
<reference evidence="9 10" key="2">
    <citation type="submission" date="2019-01" db="EMBL/GenBank/DDBJ databases">
        <title>A chromosome length genome reference of the Java medaka (oryzias javanicus).</title>
        <authorList>
            <person name="Herpin A."/>
            <person name="Takehana Y."/>
            <person name="Naruse K."/>
            <person name="Ansai S."/>
            <person name="Kawaguchi M."/>
        </authorList>
    </citation>
    <scope>NUCLEOTIDE SEQUENCE [LARGE SCALE GENOMIC DNA]</scope>
    <source>
        <strain evidence="9">RS831</strain>
        <tissue evidence="9">Whole body</tissue>
    </source>
</reference>
<feature type="transmembrane region" description="Helical" evidence="6">
    <location>
        <begin position="513"/>
        <end position="535"/>
    </location>
</feature>
<feature type="domain" description="GAIN-B" evidence="7">
    <location>
        <begin position="259"/>
        <end position="400"/>
    </location>
</feature>
<evidence type="ECO:0000259" key="7">
    <source>
        <dbReference type="PROSITE" id="PS50221"/>
    </source>
</evidence>
<feature type="transmembrane region" description="Helical" evidence="6">
    <location>
        <begin position="634"/>
        <end position="657"/>
    </location>
</feature>
<dbReference type="AlphaFoldDB" id="A0A3S2MUQ2"/>
<dbReference type="PANTHER" id="PTHR12011:SF326">
    <property type="entry name" value="ADHESION G-PROTEIN COUPLED RECEPTOR G5"/>
    <property type="match status" value="1"/>
</dbReference>
<organism evidence="9 10">
    <name type="scientific">Oryzias javanicus</name>
    <name type="common">Javanese ricefish</name>
    <name type="synonym">Aplocheilus javanicus</name>
    <dbReference type="NCBI Taxonomy" id="123683"/>
    <lineage>
        <taxon>Eukaryota</taxon>
        <taxon>Metazoa</taxon>
        <taxon>Chordata</taxon>
        <taxon>Craniata</taxon>
        <taxon>Vertebrata</taxon>
        <taxon>Euteleostomi</taxon>
        <taxon>Actinopterygii</taxon>
        <taxon>Neopterygii</taxon>
        <taxon>Teleostei</taxon>
        <taxon>Neoteleostei</taxon>
        <taxon>Acanthomorphata</taxon>
        <taxon>Ovalentaria</taxon>
        <taxon>Atherinomorphae</taxon>
        <taxon>Beloniformes</taxon>
        <taxon>Adrianichthyidae</taxon>
        <taxon>Oryziinae</taxon>
        <taxon>Oryzias</taxon>
    </lineage>
</organism>
<evidence type="ECO:0000256" key="4">
    <source>
        <dbReference type="ARBA" id="ARBA00023136"/>
    </source>
</evidence>
<dbReference type="InterPro" id="IPR057244">
    <property type="entry name" value="GAIN_B"/>
</dbReference>
<dbReference type="InterPro" id="IPR000832">
    <property type="entry name" value="GPCR_2_secretin-like"/>
</dbReference>
<evidence type="ECO:0000256" key="5">
    <source>
        <dbReference type="ARBA" id="ARBA00023157"/>
    </source>
</evidence>
<keyword evidence="3 6" id="KW-1133">Transmembrane helix</keyword>
<evidence type="ECO:0000256" key="6">
    <source>
        <dbReference type="SAM" id="Phobius"/>
    </source>
</evidence>
<dbReference type="Gene3D" id="1.20.1070.10">
    <property type="entry name" value="Rhodopsin 7-helix transmembrane proteins"/>
    <property type="match status" value="1"/>
</dbReference>
<evidence type="ECO:0008006" key="11">
    <source>
        <dbReference type="Google" id="ProtNLM"/>
    </source>
</evidence>
<evidence type="ECO:0000256" key="2">
    <source>
        <dbReference type="ARBA" id="ARBA00022692"/>
    </source>
</evidence>
<evidence type="ECO:0000256" key="3">
    <source>
        <dbReference type="ARBA" id="ARBA00022989"/>
    </source>
</evidence>
<dbReference type="Gene3D" id="2.60.220.50">
    <property type="match status" value="1"/>
</dbReference>
<feature type="transmembrane region" description="Helical" evidence="6">
    <location>
        <begin position="406"/>
        <end position="431"/>
    </location>
</feature>
<keyword evidence="2 6" id="KW-0812">Transmembrane</keyword>
<dbReference type="GO" id="GO:0005886">
    <property type="term" value="C:plasma membrane"/>
    <property type="evidence" value="ECO:0007669"/>
    <property type="project" value="TreeGrafter"/>
</dbReference>
<dbReference type="GO" id="GO:0007166">
    <property type="term" value="P:cell surface receptor signaling pathway"/>
    <property type="evidence" value="ECO:0007669"/>
    <property type="project" value="InterPro"/>
</dbReference>
<dbReference type="EMBL" id="CM012439">
    <property type="protein sequence ID" value="RVE74885.1"/>
    <property type="molecule type" value="Genomic_DNA"/>
</dbReference>
<feature type="domain" description="G-protein coupled receptors family 2 profile 2" evidence="8">
    <location>
        <begin position="407"/>
        <end position="657"/>
    </location>
</feature>
<keyword evidence="10" id="KW-1185">Reference proteome</keyword>
<feature type="transmembrane region" description="Helical" evidence="6">
    <location>
        <begin position="607"/>
        <end position="628"/>
    </location>
</feature>
<feature type="transmembrane region" description="Helical" evidence="6">
    <location>
        <begin position="565"/>
        <end position="587"/>
    </location>
</feature>
<feature type="transmembrane region" description="Helical" evidence="6">
    <location>
        <begin position="479"/>
        <end position="501"/>
    </location>
</feature>
<dbReference type="PRINTS" id="PR00249">
    <property type="entry name" value="GPCRSECRETIN"/>
</dbReference>
<dbReference type="OrthoDB" id="283575at2759"/>
<protein>
    <recommendedName>
        <fullName evidence="11">G-protein coupled receptors family 2 profile 2 domain-containing protein</fullName>
    </recommendedName>
</protein>
<dbReference type="InterPro" id="IPR000203">
    <property type="entry name" value="GPS"/>
</dbReference>
<keyword evidence="4 6" id="KW-0472">Membrane</keyword>
<evidence type="ECO:0000313" key="9">
    <source>
        <dbReference type="EMBL" id="RVE74885.1"/>
    </source>
</evidence>
<dbReference type="PANTHER" id="PTHR12011">
    <property type="entry name" value="ADHESION G-PROTEIN COUPLED RECEPTOR"/>
    <property type="match status" value="1"/>
</dbReference>
<reference evidence="9 10" key="1">
    <citation type="submission" date="2018-11" db="EMBL/GenBank/DDBJ databases">
        <authorList>
            <person name="Lopez-Roques C."/>
            <person name="Donnadieu C."/>
            <person name="Bouchez O."/>
            <person name="Klopp C."/>
            <person name="Cabau C."/>
            <person name="Zahm M."/>
        </authorList>
    </citation>
    <scope>NUCLEOTIDE SEQUENCE [LARGE SCALE GENOMIC DNA]</scope>
    <source>
        <strain evidence="9">RS831</strain>
        <tissue evidence="9">Whole body</tissue>
    </source>
</reference>
<dbReference type="SMART" id="SM00303">
    <property type="entry name" value="GPS"/>
    <property type="match status" value="1"/>
</dbReference>